<dbReference type="PANTHER" id="PTHR11461:SF292">
    <property type="entry name" value="SERPIN 100A"/>
    <property type="match status" value="1"/>
</dbReference>
<dbReference type="AlphaFoldDB" id="A0A0C2IPX1"/>
<dbReference type="InterPro" id="IPR042178">
    <property type="entry name" value="Serpin_sf_1"/>
</dbReference>
<dbReference type="InterPro" id="IPR023796">
    <property type="entry name" value="Serpin_dom"/>
</dbReference>
<keyword evidence="1" id="KW-1133">Transmembrane helix</keyword>
<feature type="domain" description="Serpin" evidence="2">
    <location>
        <begin position="1"/>
        <end position="232"/>
    </location>
</feature>
<reference evidence="3 4" key="1">
    <citation type="journal article" date="2014" name="Genome Biol. Evol.">
        <title>The genome of the myxosporean Thelohanellus kitauei shows adaptations to nutrient acquisition within its fish host.</title>
        <authorList>
            <person name="Yang Y."/>
            <person name="Xiong J."/>
            <person name="Zhou Z."/>
            <person name="Huo F."/>
            <person name="Miao W."/>
            <person name="Ran C."/>
            <person name="Liu Y."/>
            <person name="Zhang J."/>
            <person name="Feng J."/>
            <person name="Wang M."/>
            <person name="Wang M."/>
            <person name="Wang L."/>
            <person name="Yao B."/>
        </authorList>
    </citation>
    <scope>NUCLEOTIDE SEQUENCE [LARGE SCALE GENOMIC DNA]</scope>
    <source>
        <strain evidence="3">Wuqing</strain>
    </source>
</reference>
<sequence>MNDWVIRRTYGSIGHIFDGWMQSESMMVFIHTLFYRADWTNNFENSRTKQDIFYDDNGQPHESLNKIFELHGYNFRILFKPLKHSDFVSAIVLPRNGQKVKDILKNFKLNEMHTYFEQSKLMNVKFKMPKFKISRKDDLAQTLKKFGIIDMFDPDLSDFGMMTNHSVFIGNLMQVINLDIGDMDQRAADEPEAMEMESSSETYKFYVRKPFLFFVYSPVANVALFSAVVTNPGIA</sequence>
<dbReference type="Proteomes" id="UP000031668">
    <property type="component" value="Unassembled WGS sequence"/>
</dbReference>
<dbReference type="SUPFAM" id="SSF56574">
    <property type="entry name" value="Serpins"/>
    <property type="match status" value="1"/>
</dbReference>
<keyword evidence="4" id="KW-1185">Reference proteome</keyword>
<name>A0A0C2IPX1_THEKT</name>
<protein>
    <submittedName>
        <fullName evidence="3">Serpin B4</fullName>
    </submittedName>
</protein>
<evidence type="ECO:0000256" key="1">
    <source>
        <dbReference type="SAM" id="Phobius"/>
    </source>
</evidence>
<proteinExistence type="predicted"/>
<keyword evidence="1" id="KW-0472">Membrane</keyword>
<dbReference type="Pfam" id="PF00079">
    <property type="entry name" value="Serpin"/>
    <property type="match status" value="1"/>
</dbReference>
<keyword evidence="1" id="KW-0812">Transmembrane</keyword>
<dbReference type="EMBL" id="JWZT01003149">
    <property type="protein sequence ID" value="KII67524.1"/>
    <property type="molecule type" value="Genomic_DNA"/>
</dbReference>
<dbReference type="PANTHER" id="PTHR11461">
    <property type="entry name" value="SERINE PROTEASE INHIBITOR, SERPIN"/>
    <property type="match status" value="1"/>
</dbReference>
<gene>
    <name evidence="3" type="ORF">RF11_05136</name>
</gene>
<organism evidence="3 4">
    <name type="scientific">Thelohanellus kitauei</name>
    <name type="common">Myxosporean</name>
    <dbReference type="NCBI Taxonomy" id="669202"/>
    <lineage>
        <taxon>Eukaryota</taxon>
        <taxon>Metazoa</taxon>
        <taxon>Cnidaria</taxon>
        <taxon>Myxozoa</taxon>
        <taxon>Myxosporea</taxon>
        <taxon>Bivalvulida</taxon>
        <taxon>Platysporina</taxon>
        <taxon>Myxobolidae</taxon>
        <taxon>Thelohanellus</taxon>
    </lineage>
</organism>
<evidence type="ECO:0000259" key="2">
    <source>
        <dbReference type="Pfam" id="PF00079"/>
    </source>
</evidence>
<evidence type="ECO:0000313" key="3">
    <source>
        <dbReference type="EMBL" id="KII67524.1"/>
    </source>
</evidence>
<comment type="caution">
    <text evidence="3">The sequence shown here is derived from an EMBL/GenBank/DDBJ whole genome shotgun (WGS) entry which is preliminary data.</text>
</comment>
<dbReference type="Gene3D" id="2.30.39.10">
    <property type="entry name" value="Alpha-1-antitrypsin, domain 1"/>
    <property type="match status" value="1"/>
</dbReference>
<dbReference type="InterPro" id="IPR042185">
    <property type="entry name" value="Serpin_sf_2"/>
</dbReference>
<evidence type="ECO:0000313" key="4">
    <source>
        <dbReference type="Proteomes" id="UP000031668"/>
    </source>
</evidence>
<dbReference type="InterPro" id="IPR036186">
    <property type="entry name" value="Serpin_sf"/>
</dbReference>
<dbReference type="OMA" id="WIEEITH"/>
<dbReference type="GO" id="GO:0005615">
    <property type="term" value="C:extracellular space"/>
    <property type="evidence" value="ECO:0007669"/>
    <property type="project" value="InterPro"/>
</dbReference>
<accession>A0A0C2IPX1</accession>
<dbReference type="Gene3D" id="3.30.497.10">
    <property type="entry name" value="Antithrombin, subunit I, domain 2"/>
    <property type="match status" value="1"/>
</dbReference>
<feature type="transmembrane region" description="Helical" evidence="1">
    <location>
        <begin position="211"/>
        <end position="229"/>
    </location>
</feature>
<dbReference type="OrthoDB" id="5966977at2759"/>
<dbReference type="GO" id="GO:0004867">
    <property type="term" value="F:serine-type endopeptidase inhibitor activity"/>
    <property type="evidence" value="ECO:0007669"/>
    <property type="project" value="InterPro"/>
</dbReference>
<dbReference type="InterPro" id="IPR000215">
    <property type="entry name" value="Serpin_fam"/>
</dbReference>